<comment type="similarity">
    <text evidence="2 8">Belongs to the LDH/MDH superfamily. LDH family.</text>
</comment>
<dbReference type="NCBIfam" id="NF004863">
    <property type="entry name" value="PRK06223.1"/>
    <property type="match status" value="1"/>
</dbReference>
<dbReference type="PRINTS" id="PR00086">
    <property type="entry name" value="LLDHDRGNASE"/>
</dbReference>
<feature type="binding site" evidence="10">
    <location>
        <position position="104"/>
    </location>
    <ligand>
        <name>NAD(+)</name>
        <dbReference type="ChEBI" id="CHEBI:57540"/>
    </ligand>
</feature>
<dbReference type="InterPro" id="IPR001236">
    <property type="entry name" value="Lactate/malate_DH_N"/>
</dbReference>
<evidence type="ECO:0000313" key="13">
    <source>
        <dbReference type="EMBL" id="BBM13245.1"/>
    </source>
</evidence>
<dbReference type="AlphaFoldDB" id="A0AAI8R5N7"/>
<comment type="catalytic activity">
    <reaction evidence="7 8">
        <text>(S)-lactate + NAD(+) = pyruvate + NADH + H(+)</text>
        <dbReference type="Rhea" id="RHEA:23444"/>
        <dbReference type="ChEBI" id="CHEBI:15361"/>
        <dbReference type="ChEBI" id="CHEBI:15378"/>
        <dbReference type="ChEBI" id="CHEBI:16651"/>
        <dbReference type="ChEBI" id="CHEBI:57540"/>
        <dbReference type="ChEBI" id="CHEBI:57945"/>
        <dbReference type="EC" id="1.1.1.27"/>
    </reaction>
</comment>
<dbReference type="Proteomes" id="UP000509460">
    <property type="component" value="Chromosome"/>
</dbReference>
<evidence type="ECO:0000259" key="11">
    <source>
        <dbReference type="Pfam" id="PF00056"/>
    </source>
</evidence>
<feature type="binding site" evidence="8">
    <location>
        <position position="238"/>
    </location>
    <ligand>
        <name>substrate</name>
    </ligand>
</feature>
<comment type="subcellular location">
    <subcellularLocation>
        <location evidence="8">Cytoplasm</location>
    </subcellularLocation>
</comment>
<feature type="binding site" evidence="8">
    <location>
        <position position="97"/>
    </location>
    <ligand>
        <name>substrate</name>
    </ligand>
</feature>
<evidence type="ECO:0000256" key="2">
    <source>
        <dbReference type="ARBA" id="ARBA00006054"/>
    </source>
</evidence>
<reference evidence="13 14" key="1">
    <citation type="submission" date="2019-07" db="EMBL/GenBank/DDBJ databases">
        <title>antibiotic susceptibility of plant-derived lactic acid bacteria.</title>
        <authorList>
            <person name="Sugiyama M."/>
            <person name="Noda M."/>
        </authorList>
    </citation>
    <scope>NUCLEOTIDE SEQUENCE [LARGE SCALE GENOMIC DNA]</scope>
    <source>
        <strain evidence="13 14">15-1A</strain>
    </source>
</reference>
<evidence type="ECO:0000256" key="4">
    <source>
        <dbReference type="ARBA" id="ARBA00016495"/>
    </source>
</evidence>
<dbReference type="PANTHER" id="PTHR43128:SF16">
    <property type="entry name" value="L-LACTATE DEHYDROGENASE"/>
    <property type="match status" value="1"/>
</dbReference>
<dbReference type="SUPFAM" id="SSF51735">
    <property type="entry name" value="NAD(P)-binding Rossmann-fold domains"/>
    <property type="match status" value="1"/>
</dbReference>
<comment type="function">
    <text evidence="8">Catalyzes the conversion of lactate to pyruvate.</text>
</comment>
<dbReference type="Gene3D" id="3.90.110.10">
    <property type="entry name" value="Lactate dehydrogenase/glycoside hydrolase, family 4, C-terminal"/>
    <property type="match status" value="1"/>
</dbReference>
<comment type="pathway">
    <text evidence="1 8">Fermentation; pyruvate fermentation to lactate; (S)-lactate from pyruvate: step 1/1.</text>
</comment>
<evidence type="ECO:0000256" key="8">
    <source>
        <dbReference type="HAMAP-Rule" id="MF_00488"/>
    </source>
</evidence>
<proteinExistence type="inferred from homology"/>
<dbReference type="GO" id="GO:0006089">
    <property type="term" value="P:lactate metabolic process"/>
    <property type="evidence" value="ECO:0007669"/>
    <property type="project" value="TreeGrafter"/>
</dbReference>
<feature type="binding site" evidence="8">
    <location>
        <position position="152"/>
    </location>
    <ligand>
        <name>NAD(+)</name>
        <dbReference type="ChEBI" id="CHEBI:57540"/>
    </ligand>
</feature>
<dbReference type="Pfam" id="PF00056">
    <property type="entry name" value="Ldh_1_N"/>
    <property type="match status" value="1"/>
</dbReference>
<dbReference type="GO" id="GO:0005737">
    <property type="term" value="C:cytoplasm"/>
    <property type="evidence" value="ECO:0007669"/>
    <property type="project" value="UniProtKB-SubCell"/>
</dbReference>
<dbReference type="EC" id="1.1.1.27" evidence="3 8"/>
<comment type="caution">
    <text evidence="8">Lacks conserved residue(s) required for the propagation of feature annotation.</text>
</comment>
<evidence type="ECO:0000256" key="1">
    <source>
        <dbReference type="ARBA" id="ARBA00004843"/>
    </source>
</evidence>
<feature type="active site" description="Proton acceptor" evidence="8 9">
    <location>
        <position position="184"/>
    </location>
</feature>
<keyword evidence="8" id="KW-0021">Allosteric enzyme</keyword>
<dbReference type="NCBIfam" id="NF000824">
    <property type="entry name" value="PRK00066.1"/>
    <property type="match status" value="1"/>
</dbReference>
<dbReference type="InterPro" id="IPR022383">
    <property type="entry name" value="Lactate/malate_DH_C"/>
</dbReference>
<evidence type="ECO:0000256" key="6">
    <source>
        <dbReference type="ARBA" id="ARBA00023027"/>
    </source>
</evidence>
<dbReference type="PANTHER" id="PTHR43128">
    <property type="entry name" value="L-2-HYDROXYCARBOXYLATE DEHYDROGENASE (NAD(P)(+))"/>
    <property type="match status" value="1"/>
</dbReference>
<protein>
    <recommendedName>
        <fullName evidence="4 8">L-lactate dehydrogenase</fullName>
        <shortName evidence="8">L-LDH</shortName>
        <ecNumber evidence="3 8">1.1.1.27</ecNumber>
    </recommendedName>
</protein>
<dbReference type="PIRSF" id="PIRSF000102">
    <property type="entry name" value="Lac_mal_DH"/>
    <property type="match status" value="1"/>
</dbReference>
<evidence type="ECO:0000256" key="5">
    <source>
        <dbReference type="ARBA" id="ARBA00023002"/>
    </source>
</evidence>
<feature type="binding site" evidence="8">
    <location>
        <position position="162"/>
    </location>
    <ligand>
        <name>beta-D-fructose 1,6-bisphosphate</name>
        <dbReference type="ChEBI" id="CHEBI:32966"/>
        <note>allosteric activator</note>
    </ligand>
</feature>
<dbReference type="InterPro" id="IPR018177">
    <property type="entry name" value="L-lactate_DH_AS"/>
</dbReference>
<evidence type="ECO:0000313" key="14">
    <source>
        <dbReference type="Proteomes" id="UP000509460"/>
    </source>
</evidence>
<dbReference type="InterPro" id="IPR015955">
    <property type="entry name" value="Lactate_DH/Glyco_Ohase_4_C"/>
</dbReference>
<evidence type="ECO:0000256" key="10">
    <source>
        <dbReference type="PIRSR" id="PIRSR000102-3"/>
    </source>
</evidence>
<dbReference type="FunFam" id="3.40.50.720:FF:000018">
    <property type="entry name" value="Malate dehydrogenase"/>
    <property type="match status" value="1"/>
</dbReference>
<keyword evidence="6 8" id="KW-0520">NAD</keyword>
<dbReference type="CDD" id="cd05291">
    <property type="entry name" value="HicDH_like"/>
    <property type="match status" value="1"/>
</dbReference>
<organism evidence="13 14">
    <name type="scientific">Enterococcus mundtii</name>
    <dbReference type="NCBI Taxonomy" id="53346"/>
    <lineage>
        <taxon>Bacteria</taxon>
        <taxon>Bacillati</taxon>
        <taxon>Bacillota</taxon>
        <taxon>Bacilli</taxon>
        <taxon>Lactobacillales</taxon>
        <taxon>Enterococcaceae</taxon>
        <taxon>Enterococcus</taxon>
    </lineage>
</organism>
<evidence type="ECO:0000256" key="9">
    <source>
        <dbReference type="PIRSR" id="PIRSR000102-1"/>
    </source>
</evidence>
<name>A0AAI8R5N7_ENTMU</name>
<dbReference type="PROSITE" id="PS00064">
    <property type="entry name" value="L_LDH"/>
    <property type="match status" value="1"/>
</dbReference>
<feature type="binding site" evidence="8 10">
    <location>
        <position position="43"/>
    </location>
    <ligand>
        <name>NAD(+)</name>
        <dbReference type="ChEBI" id="CHEBI:57540"/>
    </ligand>
</feature>
<feature type="binding site" evidence="8">
    <location>
        <position position="91"/>
    </location>
    <ligand>
        <name>substrate</name>
    </ligand>
</feature>
<feature type="binding site" evidence="8">
    <location>
        <position position="22"/>
    </location>
    <ligand>
        <name>NAD(+)</name>
        <dbReference type="ChEBI" id="CHEBI:57540"/>
    </ligand>
</feature>
<dbReference type="Pfam" id="PF02866">
    <property type="entry name" value="Ldh_1_C"/>
    <property type="match status" value="1"/>
</dbReference>
<dbReference type="SUPFAM" id="SSF56327">
    <property type="entry name" value="LDH C-terminal domain-like"/>
    <property type="match status" value="1"/>
</dbReference>
<evidence type="ECO:0000256" key="3">
    <source>
        <dbReference type="ARBA" id="ARBA00012967"/>
    </source>
</evidence>
<gene>
    <name evidence="8" type="primary">ldh</name>
    <name evidence="13" type="ORF">EM151A_0003</name>
</gene>
<dbReference type="InterPro" id="IPR011304">
    <property type="entry name" value="L-lactate_DH"/>
</dbReference>
<keyword evidence="8" id="KW-0597">Phosphoprotein</keyword>
<feature type="binding site" evidence="8">
    <location>
        <begin position="127"/>
        <end position="129"/>
    </location>
    <ligand>
        <name>NAD(+)</name>
        <dbReference type="ChEBI" id="CHEBI:57540"/>
    </ligand>
</feature>
<dbReference type="GO" id="GO:0004459">
    <property type="term" value="F:L-lactate dehydrogenase (NAD+) activity"/>
    <property type="evidence" value="ECO:0007669"/>
    <property type="project" value="UniProtKB-UniRule"/>
</dbReference>
<dbReference type="EMBL" id="AP019810">
    <property type="protein sequence ID" value="BBM13245.1"/>
    <property type="molecule type" value="Genomic_DNA"/>
</dbReference>
<feature type="binding site" evidence="8">
    <location>
        <begin position="157"/>
        <end position="160"/>
    </location>
    <ligand>
        <name>substrate</name>
    </ligand>
</feature>
<dbReference type="Gene3D" id="3.40.50.720">
    <property type="entry name" value="NAD(P)-binding Rossmann-like Domain"/>
    <property type="match status" value="1"/>
</dbReference>
<keyword evidence="5 8" id="KW-0560">Oxidoreductase</keyword>
<evidence type="ECO:0000259" key="12">
    <source>
        <dbReference type="Pfam" id="PF02866"/>
    </source>
</evidence>
<comment type="activity regulation">
    <text evidence="8">Allosterically activated by fructose 1,6-bisphosphate (FBP).</text>
</comment>
<feature type="binding site" evidence="8">
    <location>
        <position position="48"/>
    </location>
    <ligand>
        <name>NAD(+)</name>
        <dbReference type="ChEBI" id="CHEBI:57540"/>
    </ligand>
</feature>
<sequence length="320" mass="34950">MKGVLDMKKTSRKVVIVGTGFVGTSIAYAMINQGVANELVLIDVNQEKAEGEALDLLDGMAWGEKNVSVWSGTYEECQDANLVILTAGVNQKPGQTRLDLVKTNATITRQIVKEVMASGFDGIFVVASNPVDILTYLTWQESGLPASRVVGTGTTLDTTRFRKEIALKLAVDPRSVHGYILGEHGDSEVAAWSHTTVGGKPIMEYVEKDHRLEENDLTVLADKVKNAAYEIIDRKKATYYGIGMSTTRIVKAILNNEQAVLPVSAYLNGEYGEEDIFTGVPSIVDENGVREIIDLSITPQEKAMFHQSVSELKAVLDTVR</sequence>
<feature type="binding site" evidence="10">
    <location>
        <begin position="18"/>
        <end position="23"/>
    </location>
    <ligand>
        <name>NAD(+)</name>
        <dbReference type="ChEBI" id="CHEBI:57540"/>
    </ligand>
</feature>
<dbReference type="NCBIfam" id="TIGR01771">
    <property type="entry name" value="L-LDH-NAD"/>
    <property type="match status" value="1"/>
</dbReference>
<keyword evidence="8" id="KW-0963">Cytoplasm</keyword>
<feature type="modified residue" description="Phosphotyrosine" evidence="8">
    <location>
        <position position="229"/>
    </location>
</feature>
<dbReference type="GO" id="GO:0006096">
    <property type="term" value="P:glycolytic process"/>
    <property type="evidence" value="ECO:0007669"/>
    <property type="project" value="UniProtKB-UniRule"/>
</dbReference>
<feature type="domain" description="Lactate/malate dehydrogenase C-terminal" evidence="12">
    <location>
        <begin position="154"/>
        <end position="318"/>
    </location>
</feature>
<feature type="binding site" evidence="8">
    <location>
        <position position="74"/>
    </location>
    <ligand>
        <name>NAD(+)</name>
        <dbReference type="ChEBI" id="CHEBI:57540"/>
    </ligand>
</feature>
<feature type="binding site" evidence="8">
    <location>
        <begin position="129"/>
        <end position="132"/>
    </location>
    <ligand>
        <name>substrate</name>
    </ligand>
</feature>
<dbReference type="InterPro" id="IPR001557">
    <property type="entry name" value="L-lactate/malate_DH"/>
</dbReference>
<accession>A0AAI8R5N7</accession>
<feature type="binding site" evidence="8">
    <location>
        <begin position="88"/>
        <end position="89"/>
    </location>
    <ligand>
        <name>NAD(+)</name>
        <dbReference type="ChEBI" id="CHEBI:57540"/>
    </ligand>
</feature>
<evidence type="ECO:0000256" key="7">
    <source>
        <dbReference type="ARBA" id="ARBA00049258"/>
    </source>
</evidence>
<comment type="subunit">
    <text evidence="8">Homotetramer.</text>
</comment>
<feature type="domain" description="Lactate/malate dehydrogenase N-terminal" evidence="11">
    <location>
        <begin position="13"/>
        <end position="151"/>
    </location>
</feature>
<dbReference type="InterPro" id="IPR036291">
    <property type="entry name" value="NAD(P)-bd_dom_sf"/>
</dbReference>
<dbReference type="HAMAP" id="MF_00488">
    <property type="entry name" value="Lactate_dehydrog"/>
    <property type="match status" value="1"/>
</dbReference>
<feature type="binding site" evidence="8">
    <location>
        <position position="177"/>
    </location>
    <ligand>
        <name>beta-D-fructose 1,6-bisphosphate</name>
        <dbReference type="ChEBI" id="CHEBI:32966"/>
        <note>allosteric activator</note>
    </ligand>
</feature>